<dbReference type="RefSeq" id="WP_008732660.1">
    <property type="nucleotide sequence ID" value="NZ_AKFT01000177.1"/>
</dbReference>
<dbReference type="AlphaFoldDB" id="J0MYD2"/>
<dbReference type="Pfam" id="PF14025">
    <property type="entry name" value="DUF4241"/>
    <property type="match status" value="1"/>
</dbReference>
<protein>
    <submittedName>
        <fullName evidence="1">PF14025 family protein</fullName>
    </submittedName>
</protein>
<name>J0MYD2_9ACTO</name>
<keyword evidence="2" id="KW-1185">Reference proteome</keyword>
<dbReference type="EMBL" id="AKFT01000177">
    <property type="protein sequence ID" value="EJF39434.1"/>
    <property type="molecule type" value="Genomic_DNA"/>
</dbReference>
<dbReference type="Proteomes" id="UP000002941">
    <property type="component" value="Unassembled WGS sequence"/>
</dbReference>
<sequence length="388" mass="41783">MEPRARIEAFLADYAAAHAAVLPLMEVRDEDSRSVIFEVWGRKLHELDVAHKAGEPFSRRAGSFSSQSEFSPETVTIERIDVYGTSARARLARSPGVGLGGPIIEMTLVCSNDDWRIDTIRYYYDEPASPLVPEAERSARLRKALWVEPFGPVESPDLPAPGDLFVTGRARLPVDEYELAATVDRDDEEAWAAALAEARRSAEVVETEVWEVGRFPQSGQLAVGDAAGGARTMYVCALGLEPSLATAQAVVANFEKGGPRVAAVRAIVGETEPVRWQRAVSVPAWRHISSVSMRDSAVGVDSGTAAIVDAEAYLGMTHRQWTSAWASFGLKKAALFDPGSGPVGVMTSSGWGDGCYGVYWGLDGGDRAVQLVIDYGVLSEAPEPADQA</sequence>
<organism evidence="1 2">
    <name type="scientific">Actinomyces massiliensis F0489</name>
    <dbReference type="NCBI Taxonomy" id="1125718"/>
    <lineage>
        <taxon>Bacteria</taxon>
        <taxon>Bacillati</taxon>
        <taxon>Actinomycetota</taxon>
        <taxon>Actinomycetes</taxon>
        <taxon>Actinomycetales</taxon>
        <taxon>Actinomycetaceae</taxon>
        <taxon>Actinomyces</taxon>
    </lineage>
</organism>
<reference evidence="1 2" key="1">
    <citation type="submission" date="2012-05" db="EMBL/GenBank/DDBJ databases">
        <authorList>
            <person name="Harkins D.M."/>
            <person name="Madupu R."/>
            <person name="Durkin A.S."/>
            <person name="Torralba M."/>
            <person name="Methe B."/>
            <person name="Sutton G.G."/>
            <person name="Nelson K.E."/>
        </authorList>
    </citation>
    <scope>NUCLEOTIDE SEQUENCE [LARGE SCALE GENOMIC DNA]</scope>
    <source>
        <strain evidence="1 2">F0489</strain>
    </source>
</reference>
<accession>J0MYD2</accession>
<dbReference type="PATRIC" id="fig|1125718.3.peg.2181"/>
<dbReference type="InterPro" id="IPR025335">
    <property type="entry name" value="DUF4241"/>
</dbReference>
<gene>
    <name evidence="1" type="ORF">HMPREF1318_0014</name>
</gene>
<proteinExistence type="predicted"/>
<dbReference type="OrthoDB" id="9789980at2"/>
<evidence type="ECO:0000313" key="2">
    <source>
        <dbReference type="Proteomes" id="UP000002941"/>
    </source>
</evidence>
<comment type="caution">
    <text evidence="1">The sequence shown here is derived from an EMBL/GenBank/DDBJ whole genome shotgun (WGS) entry which is preliminary data.</text>
</comment>
<evidence type="ECO:0000313" key="1">
    <source>
        <dbReference type="EMBL" id="EJF39434.1"/>
    </source>
</evidence>